<sequence>MALSANSEPSGCVVVDSIGRCVVAAVDPGRPGGPRDSGRGDERPARPRPRQEASGDRAAAPVPPPPPPPPPLASLPLGDDGWVLGEAPEPGDYFDILRGAEPAALDPAVLAQVLARQAFEQLTLAPPVPRMSTGESGFVGVPIWLWIDDDGAASAGPVSATATAGTASVTATGVLSAVEWSMGPPGDTVRCSGPGTPWTGQDGQSPDCGYVYEQRSLPERTEGTGRWTVTATSVWTVTWSGMSGGAPVGGQQTVRLSAGTSLAVGEVQVLVGGGGR</sequence>
<comment type="caution">
    <text evidence="2">The sequence shown here is derived from an EMBL/GenBank/DDBJ whole genome shotgun (WGS) entry which is preliminary data.</text>
</comment>
<dbReference type="EMBL" id="VFPA01000003">
    <property type="protein sequence ID" value="TQM09804.1"/>
    <property type="molecule type" value="Genomic_DNA"/>
</dbReference>
<reference evidence="2 3" key="1">
    <citation type="submission" date="2019-06" db="EMBL/GenBank/DDBJ databases">
        <title>Sequencing the genomes of 1000 actinobacteria strains.</title>
        <authorList>
            <person name="Klenk H.-P."/>
        </authorList>
    </citation>
    <scope>NUCLEOTIDE SEQUENCE [LARGE SCALE GENOMIC DNA]</scope>
    <source>
        <strain evidence="2 3">DSM 45301</strain>
    </source>
</reference>
<accession>A0A543DKE3</accession>
<gene>
    <name evidence="2" type="ORF">FB558_5577</name>
</gene>
<evidence type="ECO:0000313" key="2">
    <source>
        <dbReference type="EMBL" id="TQM09804.1"/>
    </source>
</evidence>
<protein>
    <recommendedName>
        <fullName evidence="4">ATP/GTP-binding protein</fullName>
    </recommendedName>
</protein>
<feature type="region of interest" description="Disordered" evidence="1">
    <location>
        <begin position="24"/>
        <end position="84"/>
    </location>
</feature>
<dbReference type="AlphaFoldDB" id="A0A543DKE3"/>
<proteinExistence type="predicted"/>
<dbReference type="Proteomes" id="UP000315677">
    <property type="component" value="Unassembled WGS sequence"/>
</dbReference>
<evidence type="ECO:0000256" key="1">
    <source>
        <dbReference type="SAM" id="MobiDB-lite"/>
    </source>
</evidence>
<name>A0A543DKE3_9PSEU</name>
<evidence type="ECO:0008006" key="4">
    <source>
        <dbReference type="Google" id="ProtNLM"/>
    </source>
</evidence>
<organism evidence="2 3">
    <name type="scientific">Pseudonocardia kunmingensis</name>
    <dbReference type="NCBI Taxonomy" id="630975"/>
    <lineage>
        <taxon>Bacteria</taxon>
        <taxon>Bacillati</taxon>
        <taxon>Actinomycetota</taxon>
        <taxon>Actinomycetes</taxon>
        <taxon>Pseudonocardiales</taxon>
        <taxon>Pseudonocardiaceae</taxon>
        <taxon>Pseudonocardia</taxon>
    </lineage>
</organism>
<evidence type="ECO:0000313" key="3">
    <source>
        <dbReference type="Proteomes" id="UP000315677"/>
    </source>
</evidence>
<feature type="compositionally biased region" description="Basic and acidic residues" evidence="1">
    <location>
        <begin position="36"/>
        <end position="55"/>
    </location>
</feature>
<keyword evidence="3" id="KW-1185">Reference proteome</keyword>
<feature type="compositionally biased region" description="Pro residues" evidence="1">
    <location>
        <begin position="61"/>
        <end position="73"/>
    </location>
</feature>